<keyword evidence="2" id="KW-1185">Reference proteome</keyword>
<dbReference type="Proteomes" id="UP000828390">
    <property type="component" value="Unassembled WGS sequence"/>
</dbReference>
<evidence type="ECO:0008006" key="3">
    <source>
        <dbReference type="Google" id="ProtNLM"/>
    </source>
</evidence>
<organism evidence="1 2">
    <name type="scientific">Dreissena polymorpha</name>
    <name type="common">Zebra mussel</name>
    <name type="synonym">Mytilus polymorpha</name>
    <dbReference type="NCBI Taxonomy" id="45954"/>
    <lineage>
        <taxon>Eukaryota</taxon>
        <taxon>Metazoa</taxon>
        <taxon>Spiralia</taxon>
        <taxon>Lophotrochozoa</taxon>
        <taxon>Mollusca</taxon>
        <taxon>Bivalvia</taxon>
        <taxon>Autobranchia</taxon>
        <taxon>Heteroconchia</taxon>
        <taxon>Euheterodonta</taxon>
        <taxon>Imparidentia</taxon>
        <taxon>Neoheterodontei</taxon>
        <taxon>Myida</taxon>
        <taxon>Dreissenoidea</taxon>
        <taxon>Dreissenidae</taxon>
        <taxon>Dreissena</taxon>
    </lineage>
</organism>
<evidence type="ECO:0000313" key="2">
    <source>
        <dbReference type="Proteomes" id="UP000828390"/>
    </source>
</evidence>
<evidence type="ECO:0000313" key="1">
    <source>
        <dbReference type="EMBL" id="KAH3877169.1"/>
    </source>
</evidence>
<proteinExistence type="predicted"/>
<accession>A0A9D4RQH6</accession>
<protein>
    <recommendedName>
        <fullName evidence="3">Helicase ATP-binding domain-containing protein</fullName>
    </recommendedName>
</protein>
<reference evidence="1" key="1">
    <citation type="journal article" date="2019" name="bioRxiv">
        <title>The Genome of the Zebra Mussel, Dreissena polymorpha: A Resource for Invasive Species Research.</title>
        <authorList>
            <person name="McCartney M.A."/>
            <person name="Auch B."/>
            <person name="Kono T."/>
            <person name="Mallez S."/>
            <person name="Zhang Y."/>
            <person name="Obille A."/>
            <person name="Becker A."/>
            <person name="Abrahante J.E."/>
            <person name="Garbe J."/>
            <person name="Badalamenti J.P."/>
            <person name="Herman A."/>
            <person name="Mangelson H."/>
            <person name="Liachko I."/>
            <person name="Sullivan S."/>
            <person name="Sone E.D."/>
            <person name="Koren S."/>
            <person name="Silverstein K.A.T."/>
            <person name="Beckman K.B."/>
            <person name="Gohl D.M."/>
        </authorList>
    </citation>
    <scope>NUCLEOTIDE SEQUENCE</scope>
    <source>
        <strain evidence="1">Duluth1</strain>
        <tissue evidence="1">Whole animal</tissue>
    </source>
</reference>
<dbReference type="Gene3D" id="3.40.50.300">
    <property type="entry name" value="P-loop containing nucleotide triphosphate hydrolases"/>
    <property type="match status" value="1"/>
</dbReference>
<gene>
    <name evidence="1" type="ORF">DPMN_001027</name>
</gene>
<dbReference type="InterPro" id="IPR027417">
    <property type="entry name" value="P-loop_NTPase"/>
</dbReference>
<name>A0A9D4RQH6_DREPO</name>
<sequence>MDVLERLLSKSFHTYWRRTEVQRLINLHAELSFLALTYNLCHHKKILPDSLMEKDMIQNIAEGEFAIVFAHPEVLLNTVSGKDLLSKRQFIDHVKGVVIDECHIVKEW</sequence>
<dbReference type="EMBL" id="JAIWYP010000001">
    <property type="protein sequence ID" value="KAH3877169.1"/>
    <property type="molecule type" value="Genomic_DNA"/>
</dbReference>
<reference evidence="1" key="2">
    <citation type="submission" date="2020-11" db="EMBL/GenBank/DDBJ databases">
        <authorList>
            <person name="McCartney M.A."/>
            <person name="Auch B."/>
            <person name="Kono T."/>
            <person name="Mallez S."/>
            <person name="Becker A."/>
            <person name="Gohl D.M."/>
            <person name="Silverstein K.A.T."/>
            <person name="Koren S."/>
            <person name="Bechman K.B."/>
            <person name="Herman A."/>
            <person name="Abrahante J.E."/>
            <person name="Garbe J."/>
        </authorList>
    </citation>
    <scope>NUCLEOTIDE SEQUENCE</scope>
    <source>
        <strain evidence="1">Duluth1</strain>
        <tissue evidence="1">Whole animal</tissue>
    </source>
</reference>
<comment type="caution">
    <text evidence="1">The sequence shown here is derived from an EMBL/GenBank/DDBJ whole genome shotgun (WGS) entry which is preliminary data.</text>
</comment>
<dbReference type="AlphaFoldDB" id="A0A9D4RQH6"/>